<proteinExistence type="predicted"/>
<evidence type="ECO:0000313" key="2">
    <source>
        <dbReference type="EMBL" id="SBV91664.1"/>
    </source>
</evidence>
<keyword evidence="1" id="KW-0472">Membrane</keyword>
<dbReference type="EMBL" id="FLUM01000001">
    <property type="protein sequence ID" value="SBV91664.1"/>
    <property type="molecule type" value="Genomic_DNA"/>
</dbReference>
<evidence type="ECO:0000256" key="1">
    <source>
        <dbReference type="SAM" id="Phobius"/>
    </source>
</evidence>
<reference evidence="2" key="1">
    <citation type="submission" date="2016-04" db="EMBL/GenBank/DDBJ databases">
        <authorList>
            <person name="Evans L.H."/>
            <person name="Alamgir A."/>
            <person name="Owens N."/>
            <person name="Weber N.D."/>
            <person name="Virtaneva K."/>
            <person name="Barbian K."/>
            <person name="Babar A."/>
            <person name="Rosenke K."/>
        </authorList>
    </citation>
    <scope>NUCLEOTIDE SEQUENCE</scope>
    <source>
        <strain evidence="2">86-1</strain>
    </source>
</reference>
<dbReference type="AlphaFoldDB" id="A0A212IWW7"/>
<keyword evidence="1" id="KW-0812">Transmembrane</keyword>
<organism evidence="2">
    <name type="scientific">uncultured Dysgonomonas sp</name>
    <dbReference type="NCBI Taxonomy" id="206096"/>
    <lineage>
        <taxon>Bacteria</taxon>
        <taxon>Pseudomonadati</taxon>
        <taxon>Bacteroidota</taxon>
        <taxon>Bacteroidia</taxon>
        <taxon>Bacteroidales</taxon>
        <taxon>Dysgonomonadaceae</taxon>
        <taxon>Dysgonomonas</taxon>
        <taxon>environmental samples</taxon>
    </lineage>
</organism>
<feature type="transmembrane region" description="Helical" evidence="1">
    <location>
        <begin position="7"/>
        <end position="25"/>
    </location>
</feature>
<keyword evidence="1" id="KW-1133">Transmembrane helix</keyword>
<accession>A0A212IWW7</accession>
<gene>
    <name evidence="2" type="ORF">KL86DYS1_10398</name>
</gene>
<sequence>MRKVEILDLRSLIILILLINWNFFYFRYIQIIMKKIGILFCLCLLFYNCDSPSSSIKDKKTLERLIDKALNENDEFAYCEVRSHFFSEERLQDFCYYAIKMANKYDYPDAYYDVFRTLTLTENAPIDSLDNKTKCLALYYLLKSKELGSEIGKYDIENIFSDSIPNSTYYLEEMLRE</sequence>
<protein>
    <submittedName>
        <fullName evidence="2">Uncharacterized protein</fullName>
    </submittedName>
</protein>
<name>A0A212IWW7_9BACT</name>